<evidence type="ECO:0000256" key="1">
    <source>
        <dbReference type="ARBA" id="ARBA00004651"/>
    </source>
</evidence>
<dbReference type="InterPro" id="IPR001851">
    <property type="entry name" value="ABC_transp_permease"/>
</dbReference>
<keyword evidence="3 6" id="KW-0812">Transmembrane</keyword>
<dbReference type="RefSeq" id="WP_214399964.1">
    <property type="nucleotide sequence ID" value="NZ_LR792632.1"/>
</dbReference>
<protein>
    <submittedName>
        <fullName evidence="7">Putative branched-chain amino acid transport permease protein LivM</fullName>
    </submittedName>
</protein>
<organism evidence="7 8">
    <name type="scientific">Methanocaldococcus lauensis</name>
    <dbReference type="NCBI Taxonomy" id="2546128"/>
    <lineage>
        <taxon>Archaea</taxon>
        <taxon>Methanobacteriati</taxon>
        <taxon>Methanobacteriota</taxon>
        <taxon>Methanomada group</taxon>
        <taxon>Methanococci</taxon>
        <taxon>Methanococcales</taxon>
        <taxon>Methanocaldococcaceae</taxon>
        <taxon>Methanocaldococcus</taxon>
    </lineage>
</organism>
<dbReference type="InterPro" id="IPR043428">
    <property type="entry name" value="LivM-like"/>
</dbReference>
<evidence type="ECO:0000313" key="7">
    <source>
        <dbReference type="EMBL" id="CAB3287097.1"/>
    </source>
</evidence>
<feature type="transmembrane region" description="Helical" evidence="6">
    <location>
        <begin position="220"/>
        <end position="239"/>
    </location>
</feature>
<dbReference type="GO" id="GO:0015658">
    <property type="term" value="F:branched-chain amino acid transmembrane transporter activity"/>
    <property type="evidence" value="ECO:0007669"/>
    <property type="project" value="InterPro"/>
</dbReference>
<evidence type="ECO:0000256" key="6">
    <source>
        <dbReference type="SAM" id="Phobius"/>
    </source>
</evidence>
<comment type="subcellular location">
    <subcellularLocation>
        <location evidence="1">Cell membrane</location>
        <topology evidence="1">Multi-pass membrane protein</topology>
    </subcellularLocation>
</comment>
<dbReference type="AlphaFoldDB" id="A0A8D6PRI9"/>
<evidence type="ECO:0000256" key="5">
    <source>
        <dbReference type="ARBA" id="ARBA00023136"/>
    </source>
</evidence>
<evidence type="ECO:0000313" key="8">
    <source>
        <dbReference type="Proteomes" id="UP000679213"/>
    </source>
</evidence>
<sequence length="346" mass="38038">MIVELISLILLWFGIYYIVSLSLNMEFGYAGIPNFGKALSVLVGAIAVGGILDRLLMLYFGVGGGLIEGSTYATSMINDVIASNPLVGIGILILSIILASILGFIVGAIFILPSAKLKEDYLGITLLAISEAVFLVCTYDLNIIGGYYGISTPDILAFVSGEYRGWVFTGIVLFIAFLVYLFFERLLNTPFGRILKAMRENEDTVKAFGRDIMKLRIKTMAIGSAIGAIAGALYSLYTVNIVANAFTRVEWTFFPFLMVLLGGKGNNKGVALGVLCYVIVKVLLDVYKYDLKYTLNIPFEPVWLSYILFGVLMLLILYYKPSGLIPEKPILTPPMKKKIMEISNNK</sequence>
<proteinExistence type="predicted"/>
<dbReference type="GeneID" id="65882831"/>
<reference evidence="7 8" key="1">
    <citation type="submission" date="2020-04" db="EMBL/GenBank/DDBJ databases">
        <authorList>
            <consortium name="Genoscope - CEA"/>
            <person name="William W."/>
        </authorList>
    </citation>
    <scope>NUCLEOTIDE SEQUENCE [LARGE SCALE GENOMIC DNA]</scope>
    <source>
        <strain evidence="7 8">SG7</strain>
    </source>
</reference>
<dbReference type="EMBL" id="LR792632">
    <property type="protein sequence ID" value="CAB3287097.1"/>
    <property type="molecule type" value="Genomic_DNA"/>
</dbReference>
<feature type="transmembrane region" description="Helical" evidence="6">
    <location>
        <begin position="6"/>
        <end position="27"/>
    </location>
</feature>
<gene>
    <name evidence="7" type="primary">livM</name>
    <name evidence="7" type="ORF">MLAUSG7_0024</name>
</gene>
<keyword evidence="4 6" id="KW-1133">Transmembrane helix</keyword>
<feature type="transmembrane region" description="Helical" evidence="6">
    <location>
        <begin position="301"/>
        <end position="319"/>
    </location>
</feature>
<feature type="transmembrane region" description="Helical" evidence="6">
    <location>
        <begin position="124"/>
        <end position="145"/>
    </location>
</feature>
<dbReference type="CDD" id="cd06581">
    <property type="entry name" value="TM_PBP1_LivM_like"/>
    <property type="match status" value="1"/>
</dbReference>
<feature type="transmembrane region" description="Helical" evidence="6">
    <location>
        <begin position="87"/>
        <end position="112"/>
    </location>
</feature>
<dbReference type="PANTHER" id="PTHR30482:SF1">
    <property type="entry name" value="BRANCHED-CHAIN AMINO ACID TRANSPORT PERMEASE PROTEIN LIVM-RELATED"/>
    <property type="match status" value="1"/>
</dbReference>
<dbReference type="Pfam" id="PF02653">
    <property type="entry name" value="BPD_transp_2"/>
    <property type="match status" value="1"/>
</dbReference>
<dbReference type="GO" id="GO:0005886">
    <property type="term" value="C:plasma membrane"/>
    <property type="evidence" value="ECO:0007669"/>
    <property type="project" value="UniProtKB-SubCell"/>
</dbReference>
<dbReference type="KEGG" id="mesg:MLAUSG7_0024"/>
<name>A0A8D6PRI9_9EURY</name>
<feature type="transmembrane region" description="Helical" evidence="6">
    <location>
        <begin position="39"/>
        <end position="67"/>
    </location>
</feature>
<evidence type="ECO:0000256" key="4">
    <source>
        <dbReference type="ARBA" id="ARBA00022989"/>
    </source>
</evidence>
<feature type="transmembrane region" description="Helical" evidence="6">
    <location>
        <begin position="165"/>
        <end position="183"/>
    </location>
</feature>
<evidence type="ECO:0000256" key="2">
    <source>
        <dbReference type="ARBA" id="ARBA00022475"/>
    </source>
</evidence>
<dbReference type="PANTHER" id="PTHR30482">
    <property type="entry name" value="HIGH-AFFINITY BRANCHED-CHAIN AMINO ACID TRANSPORT SYSTEM PERMEASE"/>
    <property type="match status" value="1"/>
</dbReference>
<keyword evidence="5 6" id="KW-0472">Membrane</keyword>
<feature type="transmembrane region" description="Helical" evidence="6">
    <location>
        <begin position="270"/>
        <end position="289"/>
    </location>
</feature>
<keyword evidence="2" id="KW-1003">Cell membrane</keyword>
<dbReference type="Proteomes" id="UP000679213">
    <property type="component" value="Chromosome I"/>
</dbReference>
<keyword evidence="8" id="KW-1185">Reference proteome</keyword>
<feature type="transmembrane region" description="Helical" evidence="6">
    <location>
        <begin position="245"/>
        <end position="263"/>
    </location>
</feature>
<accession>A0A8D6PRI9</accession>
<evidence type="ECO:0000256" key="3">
    <source>
        <dbReference type="ARBA" id="ARBA00022692"/>
    </source>
</evidence>